<reference evidence="1 2" key="1">
    <citation type="journal article" date="2011" name="Stand. Genomic Sci.">
        <title>Complete genome sequence of Bacteroides salanitronis type strain (BL78).</title>
        <authorList>
            <person name="Gronow S."/>
            <person name="Held B."/>
            <person name="Lucas S."/>
            <person name="Lapidus A."/>
            <person name="Del Rio T.G."/>
            <person name="Nolan M."/>
            <person name="Tice H."/>
            <person name="Deshpande S."/>
            <person name="Cheng J.F."/>
            <person name="Pitluck S."/>
            <person name="Liolios K."/>
            <person name="Pagani I."/>
            <person name="Ivanova N."/>
            <person name="Mavromatis K."/>
            <person name="Pati A."/>
            <person name="Tapia R."/>
            <person name="Han C."/>
            <person name="Goodwin L."/>
            <person name="Chen A."/>
            <person name="Palaniappan K."/>
            <person name="Land M."/>
            <person name="Hauser L."/>
            <person name="Chang Y.J."/>
            <person name="Jeffries C.D."/>
            <person name="Brambilla E.M."/>
            <person name="Rohde M."/>
            <person name="Goker M."/>
            <person name="Detter J.C."/>
            <person name="Woyke T."/>
            <person name="Bristow J."/>
            <person name="Markowitz V."/>
            <person name="Hugenholtz P."/>
            <person name="Kyrpides N.C."/>
            <person name="Klenk H.P."/>
            <person name="Eisen J.A."/>
        </authorList>
    </citation>
    <scope>NUCLEOTIDE SEQUENCE [LARGE SCALE GENOMIC DNA]</scope>
    <source>
        <strain evidence="1 2">DSM 18170</strain>
    </source>
</reference>
<dbReference type="KEGG" id="bsa:Bacsa_3196"/>
<accession>F0R4A3</accession>
<dbReference type="Proteomes" id="UP000007486">
    <property type="component" value="Chromosome"/>
</dbReference>
<organism evidence="1 2">
    <name type="scientific">Phocaeicola salanitronis (strain DSM 18170 / JCM 13657 / CCUG 60908 / BL78)</name>
    <name type="common">Bacteroides salanitronis</name>
    <dbReference type="NCBI Taxonomy" id="667015"/>
    <lineage>
        <taxon>Bacteria</taxon>
        <taxon>Pseudomonadati</taxon>
        <taxon>Bacteroidota</taxon>
        <taxon>Bacteroidia</taxon>
        <taxon>Bacteroidales</taxon>
        <taxon>Bacteroidaceae</taxon>
        <taxon>Phocaeicola</taxon>
    </lineage>
</organism>
<keyword evidence="2" id="KW-1185">Reference proteome</keyword>
<dbReference type="HOGENOM" id="CLU_3380583_0_0_10"/>
<name>F0R4A3_PHOSB</name>
<evidence type="ECO:0000313" key="2">
    <source>
        <dbReference type="Proteomes" id="UP000007486"/>
    </source>
</evidence>
<dbReference type="AlphaFoldDB" id="F0R4A3"/>
<proteinExistence type="predicted"/>
<dbReference type="STRING" id="667015.Bacsa_3196"/>
<sequence>MILFNKLLGYWSRIEIMADALPGKAVINDTFFE</sequence>
<gene>
    <name evidence="1" type="ordered locus">Bacsa_3196</name>
</gene>
<protein>
    <submittedName>
        <fullName evidence="1">Uncharacterized protein</fullName>
    </submittedName>
</protein>
<dbReference type="EMBL" id="CP002530">
    <property type="protein sequence ID" value="ADY37723.1"/>
    <property type="molecule type" value="Genomic_DNA"/>
</dbReference>
<evidence type="ECO:0000313" key="1">
    <source>
        <dbReference type="EMBL" id="ADY37723.1"/>
    </source>
</evidence>